<dbReference type="AlphaFoldDB" id="A0A6J6TWH0"/>
<feature type="region of interest" description="Disordered" evidence="1">
    <location>
        <begin position="1"/>
        <end position="40"/>
    </location>
</feature>
<sequence>MPDRGPARVGPSGGVGVDRSDTENLQGMTQGHVPPKAVQKVGKRAVRWIEDGKAGKNFTDTGRRRAHQLADGEALSDADAKKMRAYFARHEVDKDAKGFTRGTEGFPSPGRVAWDAWGGDEGKRWVGTLDL</sequence>
<protein>
    <submittedName>
        <fullName evidence="2">Unannotated protein</fullName>
    </submittedName>
</protein>
<reference evidence="2" key="1">
    <citation type="submission" date="2020-05" db="EMBL/GenBank/DDBJ databases">
        <authorList>
            <person name="Chiriac C."/>
            <person name="Salcher M."/>
            <person name="Ghai R."/>
            <person name="Kavagutti S V."/>
        </authorList>
    </citation>
    <scope>NUCLEOTIDE SEQUENCE</scope>
</reference>
<dbReference type="EMBL" id="CAEZYQ010000014">
    <property type="protein sequence ID" value="CAB4750723.1"/>
    <property type="molecule type" value="Genomic_DNA"/>
</dbReference>
<evidence type="ECO:0000313" key="2">
    <source>
        <dbReference type="EMBL" id="CAB4750723.1"/>
    </source>
</evidence>
<gene>
    <name evidence="2" type="ORF">UFOPK2761_01961</name>
</gene>
<proteinExistence type="predicted"/>
<organism evidence="2">
    <name type="scientific">freshwater metagenome</name>
    <dbReference type="NCBI Taxonomy" id="449393"/>
    <lineage>
        <taxon>unclassified sequences</taxon>
        <taxon>metagenomes</taxon>
        <taxon>ecological metagenomes</taxon>
    </lineage>
</organism>
<accession>A0A6J6TWH0</accession>
<evidence type="ECO:0000256" key="1">
    <source>
        <dbReference type="SAM" id="MobiDB-lite"/>
    </source>
</evidence>
<name>A0A6J6TWH0_9ZZZZ</name>